<keyword evidence="5" id="KW-0430">Lectin</keyword>
<protein>
    <recommendedName>
        <fullName evidence="3">Lectin-like protein BA14k</fullName>
    </recommendedName>
</protein>
<keyword evidence="4" id="KW-0472">Membrane</keyword>
<proteinExistence type="inferred from homology"/>
<accession>A0AAW9RVS0</accession>
<dbReference type="Proteomes" id="UP001378188">
    <property type="component" value="Unassembled WGS sequence"/>
</dbReference>
<evidence type="ECO:0000256" key="7">
    <source>
        <dbReference type="SAM" id="SignalP"/>
    </source>
</evidence>
<keyword evidence="9" id="KW-1185">Reference proteome</keyword>
<evidence type="ECO:0000256" key="1">
    <source>
        <dbReference type="ARBA" id="ARBA00004167"/>
    </source>
</evidence>
<dbReference type="GO" id="GO:0030246">
    <property type="term" value="F:carbohydrate binding"/>
    <property type="evidence" value="ECO:0007669"/>
    <property type="project" value="UniProtKB-KW"/>
</dbReference>
<evidence type="ECO:0000256" key="6">
    <source>
        <dbReference type="ARBA" id="ARBA00025321"/>
    </source>
</evidence>
<evidence type="ECO:0000256" key="2">
    <source>
        <dbReference type="ARBA" id="ARBA00010270"/>
    </source>
</evidence>
<name>A0AAW9RVS0_9HYPH</name>
<comment type="function">
    <text evidence="6">Has immunoglobulin-binding and hemagglutination properties, and can bind to mannose. Essential for virulence. May be involved in LPS biosynthesis or polysaccharide transport.</text>
</comment>
<evidence type="ECO:0000256" key="3">
    <source>
        <dbReference type="ARBA" id="ARBA00020552"/>
    </source>
</evidence>
<dbReference type="InterPro" id="IPR012413">
    <property type="entry name" value="BA14K"/>
</dbReference>
<keyword evidence="7" id="KW-0732">Signal</keyword>
<keyword evidence="4" id="KW-1003">Cell membrane</keyword>
<comment type="caution">
    <text evidence="8">The sequence shown here is derived from an EMBL/GenBank/DDBJ whole genome shotgun (WGS) entry which is preliminary data.</text>
</comment>
<dbReference type="EMBL" id="JAZHOF010000011">
    <property type="protein sequence ID" value="MEJ8574418.1"/>
    <property type="molecule type" value="Genomic_DNA"/>
</dbReference>
<comment type="subcellular location">
    <subcellularLocation>
        <location evidence="1">Membrane</location>
        <topology evidence="1">Single-pass membrane protein</topology>
    </subcellularLocation>
</comment>
<organism evidence="8 9">
    <name type="scientific">Microbaculum marinum</name>
    <dbReference type="NCBI Taxonomy" id="1764581"/>
    <lineage>
        <taxon>Bacteria</taxon>
        <taxon>Pseudomonadati</taxon>
        <taxon>Pseudomonadota</taxon>
        <taxon>Alphaproteobacteria</taxon>
        <taxon>Hyphomicrobiales</taxon>
        <taxon>Tepidamorphaceae</taxon>
        <taxon>Microbaculum</taxon>
    </lineage>
</organism>
<gene>
    <name evidence="8" type="ORF">V3328_23245</name>
</gene>
<evidence type="ECO:0000256" key="5">
    <source>
        <dbReference type="ARBA" id="ARBA00022734"/>
    </source>
</evidence>
<dbReference type="AlphaFoldDB" id="A0AAW9RVS0"/>
<dbReference type="GO" id="GO:0016020">
    <property type="term" value="C:membrane"/>
    <property type="evidence" value="ECO:0007669"/>
    <property type="project" value="UniProtKB-SubCell"/>
</dbReference>
<feature type="signal peptide" evidence="7">
    <location>
        <begin position="1"/>
        <end position="21"/>
    </location>
</feature>
<dbReference type="Pfam" id="PF07886">
    <property type="entry name" value="BA14K"/>
    <property type="match status" value="1"/>
</dbReference>
<dbReference type="RefSeq" id="WP_340332113.1">
    <property type="nucleotide sequence ID" value="NZ_JAZHOF010000011.1"/>
</dbReference>
<sequence length="155" mass="15835">MGMKLATVAFTAIVMIASAAAAAPQDSAACDQYAKNYAKQVSSGAEVVGGAAIGAIGGAVIGGLIGGSKGAGTGALIGGGTGAVGGAATHARNYQDAYNYAYTYCMNQQAAQPQPVGGLQPWTQPWFEYCSSKYRSFNPQTGYYTTYGGEQRFCQ</sequence>
<feature type="chain" id="PRO_5043331535" description="Lectin-like protein BA14k" evidence="7">
    <location>
        <begin position="22"/>
        <end position="155"/>
    </location>
</feature>
<evidence type="ECO:0000313" key="9">
    <source>
        <dbReference type="Proteomes" id="UP001378188"/>
    </source>
</evidence>
<comment type="similarity">
    <text evidence="2">Belongs to the BA14k family.</text>
</comment>
<reference evidence="8 9" key="1">
    <citation type="submission" date="2024-02" db="EMBL/GenBank/DDBJ databases">
        <title>Genome analysis and characterization of Microbaculum marinisediminis sp. nov., isolated from marine sediment.</title>
        <authorList>
            <person name="Du Z.-J."/>
            <person name="Ye Y.-Q."/>
            <person name="Zhang Z.-R."/>
            <person name="Yuan S.-M."/>
            <person name="Zhang X.-Y."/>
        </authorList>
    </citation>
    <scope>NUCLEOTIDE SEQUENCE [LARGE SCALE GENOMIC DNA]</scope>
    <source>
        <strain evidence="8 9">SDUM1044001</strain>
    </source>
</reference>
<evidence type="ECO:0000256" key="4">
    <source>
        <dbReference type="ARBA" id="ARBA00022475"/>
    </source>
</evidence>
<evidence type="ECO:0000313" key="8">
    <source>
        <dbReference type="EMBL" id="MEJ8574418.1"/>
    </source>
</evidence>